<feature type="region of interest" description="Disordered" evidence="1">
    <location>
        <begin position="1"/>
        <end position="23"/>
    </location>
</feature>
<proteinExistence type="predicted"/>
<dbReference type="EMBL" id="GBRH01282421">
    <property type="protein sequence ID" value="JAD15474.1"/>
    <property type="molecule type" value="Transcribed_RNA"/>
</dbReference>
<sequence length="23" mass="2311">MGGTAAASGEGGGEGEGMKKRWW</sequence>
<reference evidence="2" key="1">
    <citation type="submission" date="2014-09" db="EMBL/GenBank/DDBJ databases">
        <authorList>
            <person name="Magalhaes I.L.F."/>
            <person name="Oliveira U."/>
            <person name="Santos F.R."/>
            <person name="Vidigal T.H.D.A."/>
            <person name="Brescovit A.D."/>
            <person name="Santos A.J."/>
        </authorList>
    </citation>
    <scope>NUCLEOTIDE SEQUENCE</scope>
    <source>
        <tissue evidence="2">Shoot tissue taken approximately 20 cm above the soil surface</tissue>
    </source>
</reference>
<name>A0A0A8XP26_ARUDO</name>
<evidence type="ECO:0000256" key="1">
    <source>
        <dbReference type="SAM" id="MobiDB-lite"/>
    </source>
</evidence>
<evidence type="ECO:0000313" key="2">
    <source>
        <dbReference type="EMBL" id="JAD15474.1"/>
    </source>
</evidence>
<feature type="compositionally biased region" description="Gly residues" evidence="1">
    <location>
        <begin position="1"/>
        <end position="15"/>
    </location>
</feature>
<reference evidence="2" key="2">
    <citation type="journal article" date="2015" name="Data Brief">
        <title>Shoot transcriptome of the giant reed, Arundo donax.</title>
        <authorList>
            <person name="Barrero R.A."/>
            <person name="Guerrero F.D."/>
            <person name="Moolhuijzen P."/>
            <person name="Goolsby J.A."/>
            <person name="Tidwell J."/>
            <person name="Bellgard S.E."/>
            <person name="Bellgard M.I."/>
        </authorList>
    </citation>
    <scope>NUCLEOTIDE SEQUENCE</scope>
    <source>
        <tissue evidence="2">Shoot tissue taken approximately 20 cm above the soil surface</tissue>
    </source>
</reference>
<organism evidence="2">
    <name type="scientific">Arundo donax</name>
    <name type="common">Giant reed</name>
    <name type="synonym">Donax arundinaceus</name>
    <dbReference type="NCBI Taxonomy" id="35708"/>
    <lineage>
        <taxon>Eukaryota</taxon>
        <taxon>Viridiplantae</taxon>
        <taxon>Streptophyta</taxon>
        <taxon>Embryophyta</taxon>
        <taxon>Tracheophyta</taxon>
        <taxon>Spermatophyta</taxon>
        <taxon>Magnoliopsida</taxon>
        <taxon>Liliopsida</taxon>
        <taxon>Poales</taxon>
        <taxon>Poaceae</taxon>
        <taxon>PACMAD clade</taxon>
        <taxon>Arundinoideae</taxon>
        <taxon>Arundineae</taxon>
        <taxon>Arundo</taxon>
    </lineage>
</organism>
<protein>
    <submittedName>
        <fullName evidence="2">Uncharacterized protein</fullName>
    </submittedName>
</protein>
<accession>A0A0A8XP26</accession>
<dbReference type="AlphaFoldDB" id="A0A0A8XP26"/>